<evidence type="ECO:0000313" key="2">
    <source>
        <dbReference type="EMBL" id="GMH96016.1"/>
    </source>
</evidence>
<gene>
    <name evidence="2" type="ORF">TrVE_jg13657</name>
</gene>
<feature type="region of interest" description="Disordered" evidence="1">
    <location>
        <begin position="132"/>
        <end position="166"/>
    </location>
</feature>
<evidence type="ECO:0000313" key="3">
    <source>
        <dbReference type="Proteomes" id="UP001165160"/>
    </source>
</evidence>
<keyword evidence="3" id="KW-1185">Reference proteome</keyword>
<name>A0A9W7BX42_9STRA</name>
<dbReference type="AlphaFoldDB" id="A0A9W7BX42"/>
<sequence>MNKEFRKTFYSIETGKQHAAKLFFEGNDLIKANSFRSHSSYWKEFEEPLQIWLDEGWSSWEDEKPDWFSEAWRKRVPEHMVTQASTSASGSAFSVISMQGSGRNIGKGAGGRGTRKQHKNVVKNLKATQILPALEGRKGGGNQEEGLGYTENQLKNAMGRKGSMKM</sequence>
<dbReference type="Proteomes" id="UP001165160">
    <property type="component" value="Unassembled WGS sequence"/>
</dbReference>
<reference evidence="3" key="1">
    <citation type="journal article" date="2023" name="Commun. Biol.">
        <title>Genome analysis of Parmales, the sister group of diatoms, reveals the evolutionary specialization of diatoms from phago-mixotrophs to photoautotrophs.</title>
        <authorList>
            <person name="Ban H."/>
            <person name="Sato S."/>
            <person name="Yoshikawa S."/>
            <person name="Yamada K."/>
            <person name="Nakamura Y."/>
            <person name="Ichinomiya M."/>
            <person name="Sato N."/>
            <person name="Blanc-Mathieu R."/>
            <person name="Endo H."/>
            <person name="Kuwata A."/>
            <person name="Ogata H."/>
        </authorList>
    </citation>
    <scope>NUCLEOTIDE SEQUENCE [LARGE SCALE GENOMIC DNA]</scope>
    <source>
        <strain evidence="3">NIES 3699</strain>
    </source>
</reference>
<evidence type="ECO:0000256" key="1">
    <source>
        <dbReference type="SAM" id="MobiDB-lite"/>
    </source>
</evidence>
<comment type="caution">
    <text evidence="2">The sequence shown here is derived from an EMBL/GenBank/DDBJ whole genome shotgun (WGS) entry which is preliminary data.</text>
</comment>
<protein>
    <submittedName>
        <fullName evidence="2">Uncharacterized protein</fullName>
    </submittedName>
</protein>
<organism evidence="2 3">
    <name type="scientific">Triparma verrucosa</name>
    <dbReference type="NCBI Taxonomy" id="1606542"/>
    <lineage>
        <taxon>Eukaryota</taxon>
        <taxon>Sar</taxon>
        <taxon>Stramenopiles</taxon>
        <taxon>Ochrophyta</taxon>
        <taxon>Bolidophyceae</taxon>
        <taxon>Parmales</taxon>
        <taxon>Triparmaceae</taxon>
        <taxon>Triparma</taxon>
    </lineage>
</organism>
<accession>A0A9W7BX42</accession>
<proteinExistence type="predicted"/>
<dbReference type="EMBL" id="BRXX01000178">
    <property type="protein sequence ID" value="GMH96016.1"/>
    <property type="molecule type" value="Genomic_DNA"/>
</dbReference>